<evidence type="ECO:0000259" key="8">
    <source>
        <dbReference type="PROSITE" id="PS00651"/>
    </source>
</evidence>
<evidence type="ECO:0000256" key="3">
    <source>
        <dbReference type="ARBA" id="ARBA00022884"/>
    </source>
</evidence>
<keyword evidence="3 7" id="KW-0694">RNA-binding</keyword>
<dbReference type="GO" id="GO:1990904">
    <property type="term" value="C:ribonucleoprotein complex"/>
    <property type="evidence" value="ECO:0007669"/>
    <property type="project" value="UniProtKB-KW"/>
</dbReference>
<dbReference type="STRING" id="1451189.CFAL_11615"/>
<evidence type="ECO:0000256" key="4">
    <source>
        <dbReference type="ARBA" id="ARBA00022980"/>
    </source>
</evidence>
<dbReference type="InterPro" id="IPR036791">
    <property type="entry name" value="Ribosomal_bL9_C_sf"/>
</dbReference>
<feature type="domain" description="Ribosomal protein L9" evidence="8">
    <location>
        <begin position="13"/>
        <end position="40"/>
    </location>
</feature>
<dbReference type="Pfam" id="PF03948">
    <property type="entry name" value="Ribosomal_L9_C"/>
    <property type="match status" value="1"/>
</dbReference>
<dbReference type="InterPro" id="IPR000244">
    <property type="entry name" value="Ribosomal_bL9"/>
</dbReference>
<reference evidence="9 10" key="1">
    <citation type="submission" date="2018-09" db="EMBL/GenBank/DDBJ databases">
        <title>Optimization and identification of Corynebacterium falsenii FN1-14 from fish paste.</title>
        <authorList>
            <person name="Daroonpunt R."/>
            <person name="Tanasupawat S."/>
        </authorList>
    </citation>
    <scope>NUCLEOTIDE SEQUENCE [LARGE SCALE GENOMIC DNA]</scope>
    <source>
        <strain evidence="9 10">FN1-14</strain>
    </source>
</reference>
<dbReference type="Gene3D" id="3.10.430.100">
    <property type="entry name" value="Ribosomal protein L9, C-terminal domain"/>
    <property type="match status" value="1"/>
</dbReference>
<dbReference type="HAMAP" id="MF_00503">
    <property type="entry name" value="Ribosomal_bL9"/>
    <property type="match status" value="1"/>
</dbReference>
<dbReference type="InterPro" id="IPR020070">
    <property type="entry name" value="Ribosomal_bL9_N"/>
</dbReference>
<proteinExistence type="inferred from homology"/>
<evidence type="ECO:0000256" key="2">
    <source>
        <dbReference type="ARBA" id="ARBA00022730"/>
    </source>
</evidence>
<comment type="similarity">
    <text evidence="1 7">Belongs to the bacterial ribosomal protein bL9 family.</text>
</comment>
<dbReference type="Gene3D" id="3.40.5.10">
    <property type="entry name" value="Ribosomal protein L9, N-terminal domain"/>
    <property type="match status" value="1"/>
</dbReference>
<accession>A0A418Q916</accession>
<keyword evidence="4 7" id="KW-0689">Ribosomal protein</keyword>
<dbReference type="FunFam" id="3.40.5.10:FF:000003">
    <property type="entry name" value="50S ribosomal protein L9"/>
    <property type="match status" value="1"/>
</dbReference>
<dbReference type="InterPro" id="IPR020069">
    <property type="entry name" value="Ribosomal_bL9_C"/>
</dbReference>
<sequence>MKLILTAAVDNLGVPGDIVEVKAGYGRNYLLPRGYAIVATRGAEKQVEGIKRAQEARQIRDLDHAREVKEELEALQASDVTVEVRTSESGKLFGSVTADDVVAAVKKANGRSLDKHSIKLRKGDVKATGIYSVDVNLHKDITASLNFEVVGSAK</sequence>
<evidence type="ECO:0000313" key="9">
    <source>
        <dbReference type="EMBL" id="RIX36209.1"/>
    </source>
</evidence>
<dbReference type="SUPFAM" id="SSF55653">
    <property type="entry name" value="Ribosomal protein L9 C-domain"/>
    <property type="match status" value="1"/>
</dbReference>
<dbReference type="Proteomes" id="UP000285278">
    <property type="component" value="Unassembled WGS sequence"/>
</dbReference>
<dbReference type="Pfam" id="PF01281">
    <property type="entry name" value="Ribosomal_L9_N"/>
    <property type="match status" value="1"/>
</dbReference>
<protein>
    <recommendedName>
        <fullName evidence="6 7">Large ribosomal subunit protein bL9</fullName>
    </recommendedName>
</protein>
<dbReference type="NCBIfam" id="TIGR00158">
    <property type="entry name" value="L9"/>
    <property type="match status" value="1"/>
</dbReference>
<gene>
    <name evidence="7" type="primary">rplI</name>
    <name evidence="9" type="ORF">D3M95_02725</name>
</gene>
<dbReference type="RefSeq" id="WP_025403838.1">
    <property type="nucleotide sequence ID" value="NZ_CBCRUA010000002.1"/>
</dbReference>
<evidence type="ECO:0000313" key="10">
    <source>
        <dbReference type="Proteomes" id="UP000285278"/>
    </source>
</evidence>
<dbReference type="GO" id="GO:0005840">
    <property type="term" value="C:ribosome"/>
    <property type="evidence" value="ECO:0007669"/>
    <property type="project" value="UniProtKB-KW"/>
</dbReference>
<name>A0A418Q916_9CORY</name>
<dbReference type="GO" id="GO:0019843">
    <property type="term" value="F:rRNA binding"/>
    <property type="evidence" value="ECO:0007669"/>
    <property type="project" value="UniProtKB-UniRule"/>
</dbReference>
<dbReference type="InterPro" id="IPR009027">
    <property type="entry name" value="Ribosomal_bL9/RNase_H1_N"/>
</dbReference>
<comment type="function">
    <text evidence="7">Binds to the 23S rRNA.</text>
</comment>
<organism evidence="9 10">
    <name type="scientific">Corynebacterium falsenii</name>
    <dbReference type="NCBI Taxonomy" id="108486"/>
    <lineage>
        <taxon>Bacteria</taxon>
        <taxon>Bacillati</taxon>
        <taxon>Actinomycetota</taxon>
        <taxon>Actinomycetes</taxon>
        <taxon>Mycobacteriales</taxon>
        <taxon>Corynebacteriaceae</taxon>
        <taxon>Corynebacterium</taxon>
    </lineage>
</organism>
<evidence type="ECO:0000256" key="6">
    <source>
        <dbReference type="ARBA" id="ARBA00035292"/>
    </source>
</evidence>
<dbReference type="PROSITE" id="PS00651">
    <property type="entry name" value="RIBOSOMAL_L9"/>
    <property type="match status" value="1"/>
</dbReference>
<dbReference type="AlphaFoldDB" id="A0A418Q916"/>
<comment type="caution">
    <text evidence="9">The sequence shown here is derived from an EMBL/GenBank/DDBJ whole genome shotgun (WGS) entry which is preliminary data.</text>
</comment>
<keyword evidence="5 7" id="KW-0687">Ribonucleoprotein</keyword>
<dbReference type="PANTHER" id="PTHR21368">
    <property type="entry name" value="50S RIBOSOMAL PROTEIN L9"/>
    <property type="match status" value="1"/>
</dbReference>
<dbReference type="GO" id="GO:0006412">
    <property type="term" value="P:translation"/>
    <property type="evidence" value="ECO:0007669"/>
    <property type="project" value="UniProtKB-UniRule"/>
</dbReference>
<dbReference type="GO" id="GO:0003735">
    <property type="term" value="F:structural constituent of ribosome"/>
    <property type="evidence" value="ECO:0007669"/>
    <property type="project" value="InterPro"/>
</dbReference>
<keyword evidence="10" id="KW-1185">Reference proteome</keyword>
<dbReference type="OrthoDB" id="9788336at2"/>
<dbReference type="SUPFAM" id="SSF55658">
    <property type="entry name" value="L9 N-domain-like"/>
    <property type="match status" value="1"/>
</dbReference>
<evidence type="ECO:0000256" key="5">
    <source>
        <dbReference type="ARBA" id="ARBA00023274"/>
    </source>
</evidence>
<dbReference type="InterPro" id="IPR036935">
    <property type="entry name" value="Ribosomal_bL9_N_sf"/>
</dbReference>
<evidence type="ECO:0000256" key="7">
    <source>
        <dbReference type="HAMAP-Rule" id="MF_00503"/>
    </source>
</evidence>
<dbReference type="EMBL" id="QXJK01000002">
    <property type="protein sequence ID" value="RIX36209.1"/>
    <property type="molecule type" value="Genomic_DNA"/>
</dbReference>
<evidence type="ECO:0000256" key="1">
    <source>
        <dbReference type="ARBA" id="ARBA00010605"/>
    </source>
</evidence>
<keyword evidence="2 7" id="KW-0699">rRNA-binding</keyword>
<dbReference type="InterPro" id="IPR020594">
    <property type="entry name" value="Ribosomal_bL9_bac/chp"/>
</dbReference>